<evidence type="ECO:0008006" key="5">
    <source>
        <dbReference type="Google" id="ProtNLM"/>
    </source>
</evidence>
<dbReference type="PROSITE" id="PS51257">
    <property type="entry name" value="PROKAR_LIPOPROTEIN"/>
    <property type="match status" value="1"/>
</dbReference>
<feature type="region of interest" description="Disordered" evidence="1">
    <location>
        <begin position="26"/>
        <end position="53"/>
    </location>
</feature>
<reference evidence="3 4" key="1">
    <citation type="submission" date="2020-08" db="EMBL/GenBank/DDBJ databases">
        <title>Sequencing the genomes of 1000 actinobacteria strains.</title>
        <authorList>
            <person name="Klenk H.-P."/>
        </authorList>
    </citation>
    <scope>NUCLEOTIDE SEQUENCE [LARGE SCALE GENOMIC DNA]</scope>
    <source>
        <strain evidence="3 4">DSM 45362</strain>
    </source>
</reference>
<feature type="chain" id="PRO_5038402905" description="Lipoprotein" evidence="2">
    <location>
        <begin position="20"/>
        <end position="209"/>
    </location>
</feature>
<gene>
    <name evidence="3" type="ORF">F4553_003984</name>
</gene>
<sequence>MRVKAVLLIGAAITALSLAACSSSGESGTPTAAGTTPAGTAPSAAASPTAGGAGGTVTGRDACLMGSWKVDVDDMAKQTAERVGRGATGKGTGAITLAFGDKMSIKYDNTVIAIKAPVSEGLVMDMKNTFKGEATSSDWVAKDGKLGGTMPSNTVKSTITMSMGGQTVPSTTTPFEGALDLAQGNLGYTCSGSSATFISPIVTWKLTKI</sequence>
<evidence type="ECO:0000256" key="1">
    <source>
        <dbReference type="SAM" id="MobiDB-lite"/>
    </source>
</evidence>
<evidence type="ECO:0000313" key="4">
    <source>
        <dbReference type="Proteomes" id="UP000587527"/>
    </source>
</evidence>
<accession>A0A841BSC2</accession>
<evidence type="ECO:0000313" key="3">
    <source>
        <dbReference type="EMBL" id="MBB5870605.1"/>
    </source>
</evidence>
<organism evidence="3 4">
    <name type="scientific">Allocatelliglobosispora scoriae</name>
    <dbReference type="NCBI Taxonomy" id="643052"/>
    <lineage>
        <taxon>Bacteria</taxon>
        <taxon>Bacillati</taxon>
        <taxon>Actinomycetota</taxon>
        <taxon>Actinomycetes</taxon>
        <taxon>Micromonosporales</taxon>
        <taxon>Micromonosporaceae</taxon>
        <taxon>Allocatelliglobosispora</taxon>
    </lineage>
</organism>
<feature type="compositionally biased region" description="Low complexity" evidence="1">
    <location>
        <begin position="26"/>
        <end position="50"/>
    </location>
</feature>
<keyword evidence="2" id="KW-0732">Signal</keyword>
<name>A0A841BSC2_9ACTN</name>
<dbReference type="EMBL" id="JACHMN010000002">
    <property type="protein sequence ID" value="MBB5870605.1"/>
    <property type="molecule type" value="Genomic_DNA"/>
</dbReference>
<dbReference type="Proteomes" id="UP000587527">
    <property type="component" value="Unassembled WGS sequence"/>
</dbReference>
<comment type="caution">
    <text evidence="3">The sequence shown here is derived from an EMBL/GenBank/DDBJ whole genome shotgun (WGS) entry which is preliminary data.</text>
</comment>
<dbReference type="RefSeq" id="WP_184838101.1">
    <property type="nucleotide sequence ID" value="NZ_JACHMN010000002.1"/>
</dbReference>
<evidence type="ECO:0000256" key="2">
    <source>
        <dbReference type="SAM" id="SignalP"/>
    </source>
</evidence>
<dbReference type="AlphaFoldDB" id="A0A841BSC2"/>
<keyword evidence="4" id="KW-1185">Reference proteome</keyword>
<feature type="signal peptide" evidence="2">
    <location>
        <begin position="1"/>
        <end position="19"/>
    </location>
</feature>
<proteinExistence type="predicted"/>
<protein>
    <recommendedName>
        <fullName evidence="5">Lipoprotein</fullName>
    </recommendedName>
</protein>